<proteinExistence type="predicted"/>
<reference evidence="1 2" key="1">
    <citation type="submission" date="2019-02" db="EMBL/GenBank/DDBJ databases">
        <title>Genome sequencing of the rare red list fungi Phellinidium pouzarii.</title>
        <authorList>
            <person name="Buettner E."/>
            <person name="Kellner H."/>
        </authorList>
    </citation>
    <scope>NUCLEOTIDE SEQUENCE [LARGE SCALE GENOMIC DNA]</scope>
    <source>
        <strain evidence="1 2">DSM 108285</strain>
    </source>
</reference>
<evidence type="ECO:0000313" key="1">
    <source>
        <dbReference type="EMBL" id="THG96553.1"/>
    </source>
</evidence>
<evidence type="ECO:0008006" key="3">
    <source>
        <dbReference type="Google" id="ProtNLM"/>
    </source>
</evidence>
<accession>A0A4S4KER2</accession>
<dbReference type="AlphaFoldDB" id="A0A4S4KER2"/>
<comment type="caution">
    <text evidence="1">The sequence shown here is derived from an EMBL/GenBank/DDBJ whole genome shotgun (WGS) entry which is preliminary data.</text>
</comment>
<dbReference type="InterPro" id="IPR029063">
    <property type="entry name" value="SAM-dependent_MTases_sf"/>
</dbReference>
<organism evidence="1 2">
    <name type="scientific">Phellinidium pouzarii</name>
    <dbReference type="NCBI Taxonomy" id="167371"/>
    <lineage>
        <taxon>Eukaryota</taxon>
        <taxon>Fungi</taxon>
        <taxon>Dikarya</taxon>
        <taxon>Basidiomycota</taxon>
        <taxon>Agaricomycotina</taxon>
        <taxon>Agaricomycetes</taxon>
        <taxon>Hymenochaetales</taxon>
        <taxon>Hymenochaetaceae</taxon>
        <taxon>Phellinidium</taxon>
    </lineage>
</organism>
<keyword evidence="2" id="KW-1185">Reference proteome</keyword>
<protein>
    <recommendedName>
        <fullName evidence="3">O-methyltransferase domain-containing protein</fullName>
    </recommendedName>
</protein>
<dbReference type="OrthoDB" id="3647at2759"/>
<dbReference type="Proteomes" id="UP000308199">
    <property type="component" value="Unassembled WGS sequence"/>
</dbReference>
<dbReference type="SUPFAM" id="SSF53335">
    <property type="entry name" value="S-adenosyl-L-methionine-dependent methyltransferases"/>
    <property type="match status" value="1"/>
</dbReference>
<evidence type="ECO:0000313" key="2">
    <source>
        <dbReference type="Proteomes" id="UP000308199"/>
    </source>
</evidence>
<gene>
    <name evidence="1" type="ORF">EW145_g7760</name>
</gene>
<name>A0A4S4KER2_9AGAM</name>
<sequence length="88" mass="9507">MRALASHLKPSGVLLIADHIKSTKAYEFMAGLKHAAHADGFNEDTMCSIFDSAGLEQFSFRLTVSVGHDEYELIVSIGKGIKPAALTE</sequence>
<dbReference type="EMBL" id="SGPK01000869">
    <property type="protein sequence ID" value="THG96553.1"/>
    <property type="molecule type" value="Genomic_DNA"/>
</dbReference>